<dbReference type="Gene3D" id="1.20.1050.10">
    <property type="match status" value="1"/>
</dbReference>
<dbReference type="PROSITE" id="PS50405">
    <property type="entry name" value="GST_CTER"/>
    <property type="match status" value="1"/>
</dbReference>
<evidence type="ECO:0000259" key="1">
    <source>
        <dbReference type="PROSITE" id="PS50404"/>
    </source>
</evidence>
<dbReference type="PATRIC" id="fig|1449351.3.peg.3665"/>
<dbReference type="CDD" id="cd03048">
    <property type="entry name" value="GST_N_Ure2p_like"/>
    <property type="match status" value="1"/>
</dbReference>
<dbReference type="SFLD" id="SFLDG01151">
    <property type="entry name" value="Main.2:_Nu-like"/>
    <property type="match status" value="1"/>
</dbReference>
<dbReference type="InterPro" id="IPR004045">
    <property type="entry name" value="Glutathione_S-Trfase_N"/>
</dbReference>
<comment type="caution">
    <text evidence="3">The sequence shown here is derived from an EMBL/GenBank/DDBJ whole genome shotgun (WGS) entry which is preliminary data.</text>
</comment>
<dbReference type="CDD" id="cd03178">
    <property type="entry name" value="GST_C_Ure2p_like"/>
    <property type="match status" value="1"/>
</dbReference>
<proteinExistence type="predicted"/>
<dbReference type="eggNOG" id="COG0625">
    <property type="taxonomic scope" value="Bacteria"/>
</dbReference>
<evidence type="ECO:0000259" key="2">
    <source>
        <dbReference type="PROSITE" id="PS50405"/>
    </source>
</evidence>
<dbReference type="InterPro" id="IPR040079">
    <property type="entry name" value="Glutathione_S-Trfase"/>
</dbReference>
<dbReference type="SUPFAM" id="SSF47616">
    <property type="entry name" value="GST C-terminal domain-like"/>
    <property type="match status" value="1"/>
</dbReference>
<accession>X7F5R4</accession>
<evidence type="ECO:0000313" key="3">
    <source>
        <dbReference type="EMBL" id="ETX27414.1"/>
    </source>
</evidence>
<feature type="domain" description="GST N-terminal" evidence="1">
    <location>
        <begin position="18"/>
        <end position="105"/>
    </location>
</feature>
<sequence length="234" mass="25977">MTDLSQYPITRRWPAAHPDRIQLYAFPTPNGVKASIALEELGLPYEPHVVSLSDTDVRSPEFLSLSPNNKIPAILDPDGPGGQPLGLFESGAILIYLAEKAGRLLGSDAVNRAHVLQWLMWQMGGVGPMFGQMGFFVKFAGSEVEDPRPRERYVGEAQRLLKVLDCELDDGRQWIAGAYSIADIAICPWLRALDFYGAKDLVQWTELKNVPGYLDRFLERPAVRTGLEVPAREG</sequence>
<dbReference type="Pfam" id="PF13409">
    <property type="entry name" value="GST_N_2"/>
    <property type="match status" value="1"/>
</dbReference>
<dbReference type="STRING" id="1449351.RISW2_13970"/>
<dbReference type="Gene3D" id="3.40.30.10">
    <property type="entry name" value="Glutaredoxin"/>
    <property type="match status" value="1"/>
</dbReference>
<evidence type="ECO:0000313" key="4">
    <source>
        <dbReference type="Proteomes" id="UP000023430"/>
    </source>
</evidence>
<dbReference type="OrthoDB" id="9803562at2"/>
<dbReference type="SUPFAM" id="SSF52833">
    <property type="entry name" value="Thioredoxin-like"/>
    <property type="match status" value="1"/>
</dbReference>
<feature type="domain" description="GST C-terminal" evidence="2">
    <location>
        <begin position="108"/>
        <end position="234"/>
    </location>
</feature>
<dbReference type="InterPro" id="IPR036249">
    <property type="entry name" value="Thioredoxin-like_sf"/>
</dbReference>
<dbReference type="InterPro" id="IPR010987">
    <property type="entry name" value="Glutathione-S-Trfase_C-like"/>
</dbReference>
<reference evidence="3 4" key="1">
    <citation type="submission" date="2014-01" db="EMBL/GenBank/DDBJ databases">
        <title>Roseivivax isoporae LMG 25204 Genome Sequencing.</title>
        <authorList>
            <person name="Lai Q."/>
            <person name="Li G."/>
            <person name="Shao Z."/>
        </authorList>
    </citation>
    <scope>NUCLEOTIDE SEQUENCE [LARGE SCALE GENOMIC DNA]</scope>
    <source>
        <strain evidence="3 4">LMG 25204</strain>
    </source>
</reference>
<dbReference type="GO" id="GO:0016740">
    <property type="term" value="F:transferase activity"/>
    <property type="evidence" value="ECO:0007669"/>
    <property type="project" value="UniProtKB-KW"/>
</dbReference>
<dbReference type="RefSeq" id="WP_043773729.1">
    <property type="nucleotide sequence ID" value="NZ_JAME01000033.1"/>
</dbReference>
<dbReference type="SFLD" id="SFLDG00358">
    <property type="entry name" value="Main_(cytGST)"/>
    <property type="match status" value="1"/>
</dbReference>
<protein>
    <submittedName>
        <fullName evidence="3">Glutathione S-transferase</fullName>
    </submittedName>
</protein>
<dbReference type="SFLD" id="SFLDS00019">
    <property type="entry name" value="Glutathione_Transferase_(cytos"/>
    <property type="match status" value="1"/>
</dbReference>
<gene>
    <name evidence="3" type="ORF">RISW2_13970</name>
</gene>
<dbReference type="PANTHER" id="PTHR44051:SF19">
    <property type="entry name" value="DISULFIDE-BOND OXIDOREDUCTASE YFCG"/>
    <property type="match status" value="1"/>
</dbReference>
<dbReference type="PROSITE" id="PS50404">
    <property type="entry name" value="GST_NTER"/>
    <property type="match status" value="1"/>
</dbReference>
<dbReference type="PANTHER" id="PTHR44051">
    <property type="entry name" value="GLUTATHIONE S-TRANSFERASE-RELATED"/>
    <property type="match status" value="1"/>
</dbReference>
<dbReference type="AlphaFoldDB" id="X7F5R4"/>
<organism evidence="3 4">
    <name type="scientific">Roseivivax isoporae LMG 25204</name>
    <dbReference type="NCBI Taxonomy" id="1449351"/>
    <lineage>
        <taxon>Bacteria</taxon>
        <taxon>Pseudomonadati</taxon>
        <taxon>Pseudomonadota</taxon>
        <taxon>Alphaproteobacteria</taxon>
        <taxon>Rhodobacterales</taxon>
        <taxon>Roseobacteraceae</taxon>
        <taxon>Roseivivax</taxon>
    </lineage>
</organism>
<keyword evidence="4" id="KW-1185">Reference proteome</keyword>
<dbReference type="EMBL" id="JAME01000033">
    <property type="protein sequence ID" value="ETX27414.1"/>
    <property type="molecule type" value="Genomic_DNA"/>
</dbReference>
<name>X7F5R4_9RHOB</name>
<dbReference type="InterPro" id="IPR036282">
    <property type="entry name" value="Glutathione-S-Trfase_C_sf"/>
</dbReference>
<dbReference type="Proteomes" id="UP000023430">
    <property type="component" value="Unassembled WGS sequence"/>
</dbReference>
<keyword evidence="3" id="KW-0808">Transferase</keyword>